<dbReference type="Proteomes" id="UP000288805">
    <property type="component" value="Unassembled WGS sequence"/>
</dbReference>
<comment type="caution">
    <text evidence="3">The sequence shown here is derived from an EMBL/GenBank/DDBJ whole genome shotgun (WGS) entry which is preliminary data.</text>
</comment>
<evidence type="ECO:0000313" key="3">
    <source>
        <dbReference type="EMBL" id="RVW69076.1"/>
    </source>
</evidence>
<dbReference type="AlphaFoldDB" id="A0A438GA54"/>
<name>A0A438GA54_VITVI</name>
<reference evidence="3 4" key="1">
    <citation type="journal article" date="2018" name="PLoS Genet.">
        <title>Population sequencing reveals clonal diversity and ancestral inbreeding in the grapevine cultivar Chardonnay.</title>
        <authorList>
            <person name="Roach M.J."/>
            <person name="Johnson D.L."/>
            <person name="Bohlmann J."/>
            <person name="van Vuuren H.J."/>
            <person name="Jones S.J."/>
            <person name="Pretorius I.S."/>
            <person name="Schmidt S.A."/>
            <person name="Borneman A.R."/>
        </authorList>
    </citation>
    <scope>NUCLEOTIDE SEQUENCE [LARGE SCALE GENOMIC DNA]</scope>
    <source>
        <strain evidence="4">cv. Chardonnay</strain>
        <tissue evidence="3">Leaf</tissue>
    </source>
</reference>
<dbReference type="Pfam" id="PF03732">
    <property type="entry name" value="Retrotrans_gag"/>
    <property type="match status" value="1"/>
</dbReference>
<feature type="compositionally biased region" description="Basic and acidic residues" evidence="1">
    <location>
        <begin position="465"/>
        <end position="484"/>
    </location>
</feature>
<accession>A0A438GA54</accession>
<dbReference type="InterPro" id="IPR005162">
    <property type="entry name" value="Retrotrans_gag_dom"/>
</dbReference>
<feature type="domain" description="Retrotransposon gag" evidence="2">
    <location>
        <begin position="251"/>
        <end position="326"/>
    </location>
</feature>
<feature type="region of interest" description="Disordered" evidence="1">
    <location>
        <begin position="463"/>
        <end position="553"/>
    </location>
</feature>
<dbReference type="EMBL" id="QGNW01000509">
    <property type="protein sequence ID" value="RVW69076.1"/>
    <property type="molecule type" value="Genomic_DNA"/>
</dbReference>
<organism evidence="3 4">
    <name type="scientific">Vitis vinifera</name>
    <name type="common">Grape</name>
    <dbReference type="NCBI Taxonomy" id="29760"/>
    <lineage>
        <taxon>Eukaryota</taxon>
        <taxon>Viridiplantae</taxon>
        <taxon>Streptophyta</taxon>
        <taxon>Embryophyta</taxon>
        <taxon>Tracheophyta</taxon>
        <taxon>Spermatophyta</taxon>
        <taxon>Magnoliopsida</taxon>
        <taxon>eudicotyledons</taxon>
        <taxon>Gunneridae</taxon>
        <taxon>Pentapetalae</taxon>
        <taxon>rosids</taxon>
        <taxon>Vitales</taxon>
        <taxon>Vitaceae</taxon>
        <taxon>Viteae</taxon>
        <taxon>Vitis</taxon>
    </lineage>
</organism>
<evidence type="ECO:0000313" key="4">
    <source>
        <dbReference type="Proteomes" id="UP000288805"/>
    </source>
</evidence>
<proteinExistence type="predicted"/>
<evidence type="ECO:0000256" key="1">
    <source>
        <dbReference type="SAM" id="MobiDB-lite"/>
    </source>
</evidence>
<sequence>MRENFVQPLGMSFQANQEMQGRGSEKQIHHEAISHGNAKSSHATLVIQECNTSNGVQFGAETKKLWPFEGNCAKLKRNFALTFPDAKIFALTFPDAKIFTPTFPNAKIFAAHFPTAKIFALTFSDAKFFASPFSNAKIQATSEDVFSEDEWLDFWSLGRNGASEGRLVKIKNPHETELELEVEVMEAIPEDQHSQHAPTENLNAYRSMRDHMYPPCMSAPSCIVPPTEQLVIRPHIVPLLPIFHGMDRQGQSLRPRSIQSWTDLQAEFLKKFFPTHRTNDLKRQISNFSTKENEKFYECWERYMEAINACPHYGFDTWLLVSYFMTELIQKQTLQLWQEEDWRNLKSPPQASSLEQAILNLNKVVGDFVADQKSINDQFRQVNAQIMQEMANRNRRMDGKHNDLSQKIDNLQYQISTLTNLNTVQEKGKFPFQPHQNPKAIHEVEAQEGESSQMREVKAMITLRSGKEVDLPTPKPEQEPKQEPEQEPENEAEKEKREENKGKKKESSTKKKDLEAKVNEKPERTINQEEVIKKHMPPPFPQALHGKRGINNA</sequence>
<evidence type="ECO:0000259" key="2">
    <source>
        <dbReference type="Pfam" id="PF03732"/>
    </source>
</evidence>
<gene>
    <name evidence="3" type="ORF">CK203_063724</name>
</gene>
<protein>
    <recommendedName>
        <fullName evidence="2">Retrotransposon gag domain-containing protein</fullName>
    </recommendedName>
</protein>
<feature type="compositionally biased region" description="Basic and acidic residues" evidence="1">
    <location>
        <begin position="491"/>
        <end position="533"/>
    </location>
</feature>